<dbReference type="AlphaFoldDB" id="A0A7W9MH92"/>
<keyword evidence="2" id="KW-1185">Reference proteome</keyword>
<dbReference type="Proteomes" id="UP000540685">
    <property type="component" value="Unassembled WGS sequence"/>
</dbReference>
<gene>
    <name evidence="1" type="ORF">F4562_003276</name>
</gene>
<protein>
    <submittedName>
        <fullName evidence="1">Uncharacterized protein</fullName>
    </submittedName>
</protein>
<evidence type="ECO:0000313" key="1">
    <source>
        <dbReference type="EMBL" id="MBB5820214.1"/>
    </source>
</evidence>
<sequence>MRIVIEGTRAQIDRLRQDPDLFLCAPAHPLFLVLRDVRIRKDPYRDAYRLTADASDREEAA</sequence>
<reference evidence="1 2" key="1">
    <citation type="submission" date="2020-08" db="EMBL/GenBank/DDBJ databases">
        <title>Sequencing the genomes of 1000 actinobacteria strains.</title>
        <authorList>
            <person name="Klenk H.-P."/>
        </authorList>
    </citation>
    <scope>NUCLEOTIDE SEQUENCE [LARGE SCALE GENOMIC DNA]</scope>
    <source>
        <strain evidence="1 2">DSM 46887</strain>
    </source>
</reference>
<comment type="caution">
    <text evidence="1">The sequence shown here is derived from an EMBL/GenBank/DDBJ whole genome shotgun (WGS) entry which is preliminary data.</text>
</comment>
<dbReference type="RefSeq" id="WP_184537129.1">
    <property type="nucleotide sequence ID" value="NZ_JACHMP010000001.1"/>
</dbReference>
<organism evidence="1 2">
    <name type="scientific">Streptosporangium becharense</name>
    <dbReference type="NCBI Taxonomy" id="1816182"/>
    <lineage>
        <taxon>Bacteria</taxon>
        <taxon>Bacillati</taxon>
        <taxon>Actinomycetota</taxon>
        <taxon>Actinomycetes</taxon>
        <taxon>Streptosporangiales</taxon>
        <taxon>Streptosporangiaceae</taxon>
        <taxon>Streptosporangium</taxon>
    </lineage>
</organism>
<dbReference type="EMBL" id="JACHMP010000001">
    <property type="protein sequence ID" value="MBB5820214.1"/>
    <property type="molecule type" value="Genomic_DNA"/>
</dbReference>
<accession>A0A7W9MH92</accession>
<name>A0A7W9MH92_9ACTN</name>
<evidence type="ECO:0000313" key="2">
    <source>
        <dbReference type="Proteomes" id="UP000540685"/>
    </source>
</evidence>
<proteinExistence type="predicted"/>